<dbReference type="EMBL" id="JJML01000004">
    <property type="protein sequence ID" value="KGF73664.1"/>
    <property type="molecule type" value="Genomic_DNA"/>
</dbReference>
<organism evidence="3 4">
    <name type="scientific">Neosynechococcus sphagnicola sy1</name>
    <dbReference type="NCBI Taxonomy" id="1497020"/>
    <lineage>
        <taxon>Bacteria</taxon>
        <taxon>Bacillati</taxon>
        <taxon>Cyanobacteriota</taxon>
        <taxon>Cyanophyceae</taxon>
        <taxon>Neosynechococcales</taxon>
        <taxon>Neosynechococcaceae</taxon>
        <taxon>Neosynechococcus</taxon>
    </lineage>
</organism>
<feature type="transmembrane region" description="Helical" evidence="2">
    <location>
        <begin position="102"/>
        <end position="124"/>
    </location>
</feature>
<dbReference type="AlphaFoldDB" id="A0A098TMZ7"/>
<protein>
    <submittedName>
        <fullName evidence="3">Uncharacterized protein</fullName>
    </submittedName>
</protein>
<evidence type="ECO:0000256" key="1">
    <source>
        <dbReference type="SAM" id="MobiDB-lite"/>
    </source>
</evidence>
<evidence type="ECO:0000313" key="4">
    <source>
        <dbReference type="Proteomes" id="UP000030170"/>
    </source>
</evidence>
<feature type="compositionally biased region" description="Polar residues" evidence="1">
    <location>
        <begin position="1"/>
        <end position="25"/>
    </location>
</feature>
<feature type="region of interest" description="Disordered" evidence="1">
    <location>
        <begin position="1"/>
        <end position="39"/>
    </location>
</feature>
<sequence length="282" mass="31096">MSSNENEQEIKQLTVNSNHESSENTAEMEIEPSSPHKEDYGSRDKLYIYASAIELIIGISLVYIPIIPLIPIIPSILIGSGLATFVYRFMGGIKQEDSLAMGGIKIGGAIATLLGTATIISQLLDQQVSNMGVLLTAPAGVNKDDVFILRKTTGELLPLIKVGNGYRRELILGDASNFLVDKDFTNLNPVKSSCLDGNGLCKDSFKPVLFSIDPRLKLHQAAICEELYNRLQSIPMQIKLEDDNRISRVSITKSQPCDSKPNEPMRMYIAFFTLVRRSSNSE</sequence>
<feature type="transmembrane region" description="Helical" evidence="2">
    <location>
        <begin position="72"/>
        <end position="90"/>
    </location>
</feature>
<name>A0A098TMZ7_9CYAN</name>
<evidence type="ECO:0000256" key="2">
    <source>
        <dbReference type="SAM" id="Phobius"/>
    </source>
</evidence>
<reference evidence="3 4" key="1">
    <citation type="journal article" date="2014" name="Mol. Ecol.">
        <title>Evolution of Synechococcus.</title>
        <authorList>
            <person name="Dvorak P."/>
            <person name="Casamatta D."/>
            <person name="Hasler P."/>
            <person name="Poulickova A."/>
            <person name="Ondrej V."/>
            <person name="Sanges R."/>
        </authorList>
    </citation>
    <scope>NUCLEOTIDE SEQUENCE [LARGE SCALE GENOMIC DNA]</scope>
    <source>
        <strain evidence="3 4">CAUP A 1101</strain>
    </source>
</reference>
<dbReference type="Proteomes" id="UP000030170">
    <property type="component" value="Unassembled WGS sequence"/>
</dbReference>
<evidence type="ECO:0000313" key="3">
    <source>
        <dbReference type="EMBL" id="KGF73664.1"/>
    </source>
</evidence>
<gene>
    <name evidence="3" type="ORF">DO97_12535</name>
</gene>
<feature type="transmembrane region" description="Helical" evidence="2">
    <location>
        <begin position="46"/>
        <end position="66"/>
    </location>
</feature>
<keyword evidence="4" id="KW-1185">Reference proteome</keyword>
<accession>A0A098TMZ7</accession>
<keyword evidence="2" id="KW-0472">Membrane</keyword>
<keyword evidence="2" id="KW-0812">Transmembrane</keyword>
<dbReference type="RefSeq" id="WP_036530883.1">
    <property type="nucleotide sequence ID" value="NZ_JJML01000004.1"/>
</dbReference>
<keyword evidence="2" id="KW-1133">Transmembrane helix</keyword>
<proteinExistence type="predicted"/>
<comment type="caution">
    <text evidence="3">The sequence shown here is derived from an EMBL/GenBank/DDBJ whole genome shotgun (WGS) entry which is preliminary data.</text>
</comment>